<evidence type="ECO:0000313" key="1">
    <source>
        <dbReference type="EMBL" id="MBS4223390.1"/>
    </source>
</evidence>
<evidence type="ECO:0000313" key="2">
    <source>
        <dbReference type="Proteomes" id="UP000676456"/>
    </source>
</evidence>
<accession>A0A942UL35</accession>
<gene>
    <name evidence="1" type="ORF">KHA91_11610</name>
</gene>
<sequence length="53" mass="6623">MFTKIFNLFKGTKSDSEEPHFYKEQIVIDEDIEHDDPYEYEDEPEIEDRHYFY</sequence>
<keyword evidence="2" id="KW-1185">Reference proteome</keyword>
<proteinExistence type="predicted"/>
<organism evidence="1 2">
    <name type="scientific">Lederbergia citrea</name>
    <dbReference type="NCBI Taxonomy" id="2833581"/>
    <lineage>
        <taxon>Bacteria</taxon>
        <taxon>Bacillati</taxon>
        <taxon>Bacillota</taxon>
        <taxon>Bacilli</taxon>
        <taxon>Bacillales</taxon>
        <taxon>Bacillaceae</taxon>
        <taxon>Lederbergia</taxon>
    </lineage>
</organism>
<name>A0A942UL35_9BACI</name>
<dbReference type="EMBL" id="JAGYPN010000002">
    <property type="protein sequence ID" value="MBS4223390.1"/>
    <property type="molecule type" value="Genomic_DNA"/>
</dbReference>
<dbReference type="AlphaFoldDB" id="A0A942UL35"/>
<reference evidence="1 2" key="1">
    <citation type="submission" date="2021-05" db="EMBL/GenBank/DDBJ databases">
        <title>Novel Bacillus species.</title>
        <authorList>
            <person name="Liu G."/>
        </authorList>
    </citation>
    <scope>NUCLEOTIDE SEQUENCE [LARGE SCALE GENOMIC DNA]</scope>
    <source>
        <strain evidence="1 2">FJAT-49682</strain>
    </source>
</reference>
<protein>
    <submittedName>
        <fullName evidence="1">Uncharacterized protein</fullName>
    </submittedName>
</protein>
<dbReference type="RefSeq" id="WP_213098402.1">
    <property type="nucleotide sequence ID" value="NZ_JAGYPH010000002.1"/>
</dbReference>
<dbReference type="Proteomes" id="UP000676456">
    <property type="component" value="Unassembled WGS sequence"/>
</dbReference>
<comment type="caution">
    <text evidence="1">The sequence shown here is derived from an EMBL/GenBank/DDBJ whole genome shotgun (WGS) entry which is preliminary data.</text>
</comment>